<feature type="compositionally biased region" description="Basic and acidic residues" evidence="2">
    <location>
        <begin position="135"/>
        <end position="155"/>
    </location>
</feature>
<dbReference type="GO" id="GO:0043161">
    <property type="term" value="P:proteasome-mediated ubiquitin-dependent protein catabolic process"/>
    <property type="evidence" value="ECO:0007669"/>
    <property type="project" value="Ensembl"/>
</dbReference>
<evidence type="ECO:0000313" key="3">
    <source>
        <dbReference type="Ensembl" id="ENSBIXP00005045632.1"/>
    </source>
</evidence>
<dbReference type="GeneTree" id="ENSGT00940000160124"/>
<dbReference type="GO" id="GO:0004842">
    <property type="term" value="F:ubiquitin-protein transferase activity"/>
    <property type="evidence" value="ECO:0007669"/>
    <property type="project" value="Ensembl"/>
</dbReference>
<feature type="compositionally biased region" description="Low complexity" evidence="2">
    <location>
        <begin position="68"/>
        <end position="81"/>
    </location>
</feature>
<dbReference type="Ensembl" id="ENSBIXT00005043902.1">
    <property type="protein sequence ID" value="ENSBIXP00005045632.1"/>
    <property type="gene ID" value="ENSBIXG00005001696.1"/>
</dbReference>
<dbReference type="InterPro" id="IPR015915">
    <property type="entry name" value="Kelch-typ_b-propeller"/>
</dbReference>
<dbReference type="GO" id="GO:0000209">
    <property type="term" value="P:protein polyubiquitination"/>
    <property type="evidence" value="ECO:0007669"/>
    <property type="project" value="Ensembl"/>
</dbReference>
<dbReference type="AlphaFoldDB" id="A0A4W2IPB5"/>
<feature type="region of interest" description="Disordered" evidence="2">
    <location>
        <begin position="28"/>
        <end position="194"/>
    </location>
</feature>
<reference evidence="3" key="2">
    <citation type="submission" date="2025-08" db="UniProtKB">
        <authorList>
            <consortium name="Ensembl"/>
        </authorList>
    </citation>
    <scope>IDENTIFICATION</scope>
</reference>
<dbReference type="InterPro" id="IPR052392">
    <property type="entry name" value="Kelch-BTB_domain-containing"/>
</dbReference>
<keyword evidence="1" id="KW-0880">Kelch repeat</keyword>
<gene>
    <name evidence="3" type="primary">KLHL42</name>
</gene>
<dbReference type="Gene3D" id="2.120.10.80">
    <property type="entry name" value="Kelch-type beta propeller"/>
    <property type="match status" value="1"/>
</dbReference>
<name>A0A4W2IPB5_BOBOX</name>
<dbReference type="PANTHER" id="PTHR46375">
    <property type="entry name" value="KELCH REPEAT AND BTB DOMAIN-CONTAINING PROTEIN 13-RELATED"/>
    <property type="match status" value="1"/>
</dbReference>
<feature type="compositionally biased region" description="Basic and acidic residues" evidence="2">
    <location>
        <begin position="167"/>
        <end position="179"/>
    </location>
</feature>
<evidence type="ECO:0000256" key="1">
    <source>
        <dbReference type="ARBA" id="ARBA00022441"/>
    </source>
</evidence>
<dbReference type="FunFam" id="2.120.10.80:FF:000048">
    <property type="entry name" value="Kelch-like family, member 42"/>
    <property type="match status" value="1"/>
</dbReference>
<dbReference type="Pfam" id="PF01344">
    <property type="entry name" value="Kelch_1"/>
    <property type="match status" value="3"/>
</dbReference>
<dbReference type="GO" id="GO:0031463">
    <property type="term" value="C:Cul3-RING ubiquitin ligase complex"/>
    <property type="evidence" value="ECO:0007669"/>
    <property type="project" value="Ensembl"/>
</dbReference>
<evidence type="ECO:0000313" key="4">
    <source>
        <dbReference type="Proteomes" id="UP000429181"/>
    </source>
</evidence>
<dbReference type="InterPro" id="IPR006652">
    <property type="entry name" value="Kelch_1"/>
</dbReference>
<reference evidence="3 4" key="1">
    <citation type="submission" date="2018-11" db="EMBL/GenBank/DDBJ databases">
        <title>Haplotype-resolved cattle genomes.</title>
        <authorList>
            <person name="Low W.Y."/>
            <person name="Tearle R."/>
            <person name="Bickhart D.M."/>
            <person name="Rosen B.D."/>
            <person name="Koren S."/>
            <person name="Rhie A."/>
            <person name="Hiendleder S."/>
            <person name="Phillippy A.M."/>
            <person name="Smith T.P.L."/>
            <person name="Williams J.L."/>
        </authorList>
    </citation>
    <scope>NUCLEOTIDE SEQUENCE [LARGE SCALE GENOMIC DNA]</scope>
</reference>
<dbReference type="GO" id="GO:0032886">
    <property type="term" value="P:regulation of microtubule-based process"/>
    <property type="evidence" value="ECO:0007669"/>
    <property type="project" value="Ensembl"/>
</dbReference>
<proteinExistence type="predicted"/>
<accession>A0A4W2IPB5</accession>
<dbReference type="SUPFAM" id="SSF117281">
    <property type="entry name" value="Kelch motif"/>
    <property type="match status" value="1"/>
</dbReference>
<evidence type="ECO:0000256" key="2">
    <source>
        <dbReference type="SAM" id="MobiDB-lite"/>
    </source>
</evidence>
<sequence>MPFLPRPFLLRFLPAGKARWKAKLPPVSRARGAALHPGGQQGHGARRAGEDAGRRLPGSRDPPPPALPESRSAAAAAGVPRAEVRSRPWEEAAAGGWDPLPADGPGRPERAARAAPAFFGADRGRRGGGARPSHRPRDREEGPPRPGEAGRERAAPHRRRLLPALRGHPEPGERARGREASAQSWREPPPPPVPRPCRPTRWCRFAWRTAATRSRLCCSCCCPRYEEMTERWFPLANNLPPDLVNVRGYGAAILDNYLFIVGGYRITSQEISAAHSYNPSTNEWLQVASMNQKRSNFKLVAVNFKLYAIGGQAVSNVECYNPEQDAWNFVAPLPNPLAEFSACECKGKIYVIGGYTTRDRNLNILQYCPSADLWTLFETCDVHIRKQQMVSVEETIYIVGGCLHELGPTRRGSQSEDMLTVQSYNTATRQWLYLKENTSKSGLNLTCALHNDGIYIMSRDVTLSTSLEHRVFLKYNIFSDSWEAFRRFPAFGHNLLVSSLYLPNKTET</sequence>
<dbReference type="PANTHER" id="PTHR46375:SF4">
    <property type="entry name" value="KELCH-LIKE FAMILY, MEMBER 42"/>
    <property type="match status" value="1"/>
</dbReference>
<protein>
    <submittedName>
        <fullName evidence="3">Kelch like family member 42</fullName>
    </submittedName>
</protein>
<dbReference type="Proteomes" id="UP000429181">
    <property type="component" value="Chromosome 5"/>
</dbReference>
<dbReference type="SMART" id="SM00612">
    <property type="entry name" value="Kelch"/>
    <property type="match status" value="4"/>
</dbReference>
<organism evidence="3 4">
    <name type="scientific">Bos indicus x Bos taurus</name>
    <name type="common">Hybrid cattle</name>
    <dbReference type="NCBI Taxonomy" id="30522"/>
    <lineage>
        <taxon>Eukaryota</taxon>
        <taxon>Metazoa</taxon>
        <taxon>Chordata</taxon>
        <taxon>Craniata</taxon>
        <taxon>Vertebrata</taxon>
        <taxon>Euteleostomi</taxon>
        <taxon>Mammalia</taxon>
        <taxon>Eutheria</taxon>
        <taxon>Laurasiatheria</taxon>
        <taxon>Artiodactyla</taxon>
        <taxon>Ruminantia</taxon>
        <taxon>Pecora</taxon>
        <taxon>Bovidae</taxon>
        <taxon>Bovinae</taxon>
        <taxon>Bos</taxon>
    </lineage>
</organism>